<organism evidence="3 4">
    <name type="scientific">Nonomuraea salmonea</name>
    <dbReference type="NCBI Taxonomy" id="46181"/>
    <lineage>
        <taxon>Bacteria</taxon>
        <taxon>Bacillati</taxon>
        <taxon>Actinomycetota</taxon>
        <taxon>Actinomycetes</taxon>
        <taxon>Streptosporangiales</taxon>
        <taxon>Streptosporangiaceae</taxon>
        <taxon>Nonomuraea</taxon>
    </lineage>
</organism>
<dbReference type="PANTHER" id="PTHR35176">
    <property type="entry name" value="HEME OXYGENASE HI_0854-RELATED"/>
    <property type="match status" value="1"/>
</dbReference>
<dbReference type="Pfam" id="PF01243">
    <property type="entry name" value="PNPOx_N"/>
    <property type="match status" value="1"/>
</dbReference>
<dbReference type="Gene3D" id="2.30.110.10">
    <property type="entry name" value="Electron Transport, Fmn-binding Protein, Chain A"/>
    <property type="match status" value="1"/>
</dbReference>
<evidence type="ECO:0000256" key="1">
    <source>
        <dbReference type="ARBA" id="ARBA00023002"/>
    </source>
</evidence>
<dbReference type="SUPFAM" id="SSF50475">
    <property type="entry name" value="FMN-binding split barrel"/>
    <property type="match status" value="1"/>
</dbReference>
<dbReference type="InterPro" id="IPR052019">
    <property type="entry name" value="F420H2_bilvrd_red/Heme_oxyg"/>
</dbReference>
<accession>A0ABV5NSA0</accession>
<dbReference type="InterPro" id="IPR011576">
    <property type="entry name" value="Pyridox_Oxase_N"/>
</dbReference>
<evidence type="ECO:0000313" key="4">
    <source>
        <dbReference type="Proteomes" id="UP001589568"/>
    </source>
</evidence>
<dbReference type="PANTHER" id="PTHR35176:SF2">
    <property type="entry name" value="F420H(2)-DEPENDENT REDUCTASE RV1155"/>
    <property type="match status" value="1"/>
</dbReference>
<feature type="domain" description="Pyridoxamine 5'-phosphate oxidase N-terminal" evidence="2">
    <location>
        <begin position="18"/>
        <end position="144"/>
    </location>
</feature>
<reference evidence="3 4" key="1">
    <citation type="submission" date="2024-09" db="EMBL/GenBank/DDBJ databases">
        <authorList>
            <person name="Sun Q."/>
            <person name="Mori K."/>
        </authorList>
    </citation>
    <scope>NUCLEOTIDE SEQUENCE [LARGE SCALE GENOMIC DNA]</scope>
    <source>
        <strain evidence="3 4">JCM 3324</strain>
    </source>
</reference>
<proteinExistence type="predicted"/>
<dbReference type="InterPro" id="IPR019920">
    <property type="entry name" value="F420-binding_dom_put"/>
</dbReference>
<dbReference type="Proteomes" id="UP001589568">
    <property type="component" value="Unassembled WGS sequence"/>
</dbReference>
<keyword evidence="4" id="KW-1185">Reference proteome</keyword>
<dbReference type="NCBIfam" id="TIGR03618">
    <property type="entry name" value="Rv1155_F420"/>
    <property type="match status" value="1"/>
</dbReference>
<protein>
    <submittedName>
        <fullName evidence="3">Pyridoxamine 5'-phosphate oxidase family protein</fullName>
    </submittedName>
</protein>
<sequence>MSETYGPGAGPAPRSLQDEQLSGLLASQRFGALATTKSSGHPHLSTVLYHWDPEQRVARISTVAGRLKVRQLSNDPRCALYVASDDFMAFVVAEGQAELSPVSSEPGDEVGRELLAMAPQEPGDEEAFLKQMVTDQRLVIRLRVNRLYGTTLPTD</sequence>
<comment type="caution">
    <text evidence="3">The sequence shown here is derived from an EMBL/GenBank/DDBJ whole genome shotgun (WGS) entry which is preliminary data.</text>
</comment>
<name>A0ABV5NSA0_9ACTN</name>
<dbReference type="InterPro" id="IPR012349">
    <property type="entry name" value="Split_barrel_FMN-bd"/>
</dbReference>
<evidence type="ECO:0000313" key="3">
    <source>
        <dbReference type="EMBL" id="MFB9473187.1"/>
    </source>
</evidence>
<dbReference type="EMBL" id="JBHMCF010000029">
    <property type="protein sequence ID" value="MFB9473187.1"/>
    <property type="molecule type" value="Genomic_DNA"/>
</dbReference>
<gene>
    <name evidence="3" type="ORF">ACFFR3_27115</name>
</gene>
<dbReference type="RefSeq" id="WP_364363233.1">
    <property type="nucleotide sequence ID" value="NZ_JBHMCF010000029.1"/>
</dbReference>
<keyword evidence="1" id="KW-0560">Oxidoreductase</keyword>
<evidence type="ECO:0000259" key="2">
    <source>
        <dbReference type="Pfam" id="PF01243"/>
    </source>
</evidence>